<feature type="compositionally biased region" description="Basic and acidic residues" evidence="1">
    <location>
        <begin position="370"/>
        <end position="379"/>
    </location>
</feature>
<feature type="compositionally biased region" description="Pro residues" evidence="1">
    <location>
        <begin position="113"/>
        <end position="122"/>
    </location>
</feature>
<dbReference type="RefSeq" id="WP_349805348.1">
    <property type="nucleotide sequence ID" value="NZ_JBEGDP010000025.1"/>
</dbReference>
<feature type="transmembrane region" description="Helical" evidence="2">
    <location>
        <begin position="261"/>
        <end position="284"/>
    </location>
</feature>
<feature type="transmembrane region" description="Helical" evidence="2">
    <location>
        <begin position="324"/>
        <end position="348"/>
    </location>
</feature>
<feature type="compositionally biased region" description="Low complexity" evidence="1">
    <location>
        <begin position="151"/>
        <end position="161"/>
    </location>
</feature>
<evidence type="ECO:0008006" key="5">
    <source>
        <dbReference type="Google" id="ProtNLM"/>
    </source>
</evidence>
<feature type="transmembrane region" description="Helical" evidence="2">
    <location>
        <begin position="299"/>
        <end position="317"/>
    </location>
</feature>
<dbReference type="Proteomes" id="UP001482520">
    <property type="component" value="Unassembled WGS sequence"/>
</dbReference>
<keyword evidence="2" id="KW-0472">Membrane</keyword>
<evidence type="ECO:0000256" key="2">
    <source>
        <dbReference type="SAM" id="Phobius"/>
    </source>
</evidence>
<protein>
    <recommendedName>
        <fullName evidence="5">ECF transporter S component</fullName>
    </recommendedName>
</protein>
<evidence type="ECO:0000256" key="1">
    <source>
        <dbReference type="SAM" id="MobiDB-lite"/>
    </source>
</evidence>
<evidence type="ECO:0000313" key="4">
    <source>
        <dbReference type="Proteomes" id="UP001482520"/>
    </source>
</evidence>
<feature type="region of interest" description="Disordered" evidence="1">
    <location>
        <begin position="350"/>
        <end position="379"/>
    </location>
</feature>
<keyword evidence="2" id="KW-1133">Transmembrane helix</keyword>
<proteinExistence type="predicted"/>
<sequence length="379" mass="38237">MEQDTAGGPNGSGDASRWDGLALELQALRARVGDPSYAEIARRVSGAREAAGTPAHAARVARTTVYDAFRTGRTRVNLPLVREIAHALGAEDERVDAWVEQCRRPRPTAAAEPPAPPAPPTLPAADGADAADGAEGGDGTARPVDPPPATSGPDPSSGAGAGVPPRGALLLLVACVVVNLLDRSLVELLQLPVHLDMVGTAIAALALGPWRGAAVGLATNLLGVAESGPVSVPFALVNVAGALVWGYGARRWGLGRSLPRFLGLNVLVALVCSAVAVPILVWRFDGGTGNGGDMVTDSVLALGVPPLAALAVANLLVSLGDKMISGFVALVTISALPAALRTAVPVLLPASPPTTPPTPADPGPPGGGQEPDRTRPGDT</sequence>
<feature type="compositionally biased region" description="Pro residues" evidence="1">
    <location>
        <begin position="350"/>
        <end position="365"/>
    </location>
</feature>
<organism evidence="3 4">
    <name type="scientific">Nocardioides kribbensis</name>
    <dbReference type="NCBI Taxonomy" id="305517"/>
    <lineage>
        <taxon>Bacteria</taxon>
        <taxon>Bacillati</taxon>
        <taxon>Actinomycetota</taxon>
        <taxon>Actinomycetes</taxon>
        <taxon>Propionibacteriales</taxon>
        <taxon>Nocardioidaceae</taxon>
        <taxon>Nocardioides</taxon>
    </lineage>
</organism>
<gene>
    <name evidence="3" type="ORF">V6R90_16845</name>
</gene>
<feature type="region of interest" description="Disordered" evidence="1">
    <location>
        <begin position="106"/>
        <end position="161"/>
    </location>
</feature>
<feature type="compositionally biased region" description="Low complexity" evidence="1">
    <location>
        <begin position="123"/>
        <end position="133"/>
    </location>
</feature>
<keyword evidence="2" id="KW-0812">Transmembrane</keyword>
<name>A0ABV1P2G1_9ACTN</name>
<keyword evidence="4" id="KW-1185">Reference proteome</keyword>
<reference evidence="3 4" key="1">
    <citation type="submission" date="2024-02" db="EMBL/GenBank/DDBJ databases">
        <title>Full genome sequence of Nocardioides kribbensis.</title>
        <authorList>
            <person name="Poletto B.L."/>
            <person name="Silva G."/>
            <person name="Galante D."/>
            <person name="Campos K.R."/>
            <person name="Santos M.B.N."/>
            <person name="Sacchi C.T."/>
        </authorList>
    </citation>
    <scope>NUCLEOTIDE SEQUENCE [LARGE SCALE GENOMIC DNA]</scope>
    <source>
        <strain evidence="3 4">O4R</strain>
    </source>
</reference>
<accession>A0ABV1P2G1</accession>
<evidence type="ECO:0000313" key="3">
    <source>
        <dbReference type="EMBL" id="MEQ7848948.1"/>
    </source>
</evidence>
<comment type="caution">
    <text evidence="3">The sequence shown here is derived from an EMBL/GenBank/DDBJ whole genome shotgun (WGS) entry which is preliminary data.</text>
</comment>
<dbReference type="EMBL" id="JBEGDP010000025">
    <property type="protein sequence ID" value="MEQ7848948.1"/>
    <property type="molecule type" value="Genomic_DNA"/>
</dbReference>
<dbReference type="Gene3D" id="1.10.1760.20">
    <property type="match status" value="1"/>
</dbReference>
<feature type="transmembrane region" description="Helical" evidence="2">
    <location>
        <begin position="230"/>
        <end position="249"/>
    </location>
</feature>